<feature type="signal peptide" evidence="1">
    <location>
        <begin position="1"/>
        <end position="20"/>
    </location>
</feature>
<dbReference type="RefSeq" id="WP_045071399.1">
    <property type="nucleotide sequence ID" value="NZ_JZSL01000058.1"/>
</dbReference>
<dbReference type="Proteomes" id="UP000240410">
    <property type="component" value="Unassembled WGS sequence"/>
</dbReference>
<evidence type="ECO:0008006" key="4">
    <source>
        <dbReference type="Google" id="ProtNLM"/>
    </source>
</evidence>
<feature type="chain" id="PRO_5015449224" description="DUF11 domain-containing protein" evidence="1">
    <location>
        <begin position="21"/>
        <end position="160"/>
    </location>
</feature>
<dbReference type="EMBL" id="PYOJ01000039">
    <property type="protein sequence ID" value="PSV86985.1"/>
    <property type="molecule type" value="Genomic_DNA"/>
</dbReference>
<dbReference type="InterPro" id="IPR014468">
    <property type="entry name" value="UCP014979"/>
</dbReference>
<dbReference type="OrthoDB" id="200318at2"/>
<evidence type="ECO:0000313" key="2">
    <source>
        <dbReference type="EMBL" id="PSV86985.1"/>
    </source>
</evidence>
<protein>
    <recommendedName>
        <fullName evidence="4">DUF11 domain-containing protein</fullName>
    </recommendedName>
</protein>
<sequence length="160" mass="18304">MKIFLIVFFINFIFTFSTYANENHPLTSKMNAFLVKVDKNGREILKPADKVSPKDKVEYQLIYKNHSDKSLSGLVITGPIPENTQYVGNTGKTIIKSKFLVSIDGGNTFESEPVKREVIKDGKKVEVIIPPEKYTNVRWIPEDSIKASEQQIYSYRIEVK</sequence>
<gene>
    <name evidence="2" type="ORF">CTM89_19430</name>
</gene>
<evidence type="ECO:0000256" key="1">
    <source>
        <dbReference type="SAM" id="SignalP"/>
    </source>
</evidence>
<evidence type="ECO:0000313" key="3">
    <source>
        <dbReference type="Proteomes" id="UP000240410"/>
    </source>
</evidence>
<dbReference type="PIRSF" id="PIRSF014979">
    <property type="entry name" value="UCP014979"/>
    <property type="match status" value="1"/>
</dbReference>
<name>A0A2T3M4Z8_PHOLE</name>
<accession>A0A2T3M4Z8</accession>
<organism evidence="2 3">
    <name type="scientific">Photobacterium leiognathi</name>
    <dbReference type="NCBI Taxonomy" id="553611"/>
    <lineage>
        <taxon>Bacteria</taxon>
        <taxon>Pseudomonadati</taxon>
        <taxon>Pseudomonadota</taxon>
        <taxon>Gammaproteobacteria</taxon>
        <taxon>Vibrionales</taxon>
        <taxon>Vibrionaceae</taxon>
        <taxon>Photobacterium</taxon>
    </lineage>
</organism>
<dbReference type="AlphaFoldDB" id="A0A2T3M4Z8"/>
<comment type="caution">
    <text evidence="2">The sequence shown here is derived from an EMBL/GenBank/DDBJ whole genome shotgun (WGS) entry which is preliminary data.</text>
</comment>
<keyword evidence="1" id="KW-0732">Signal</keyword>
<proteinExistence type="predicted"/>
<reference evidence="2 3" key="1">
    <citation type="submission" date="2018-03" db="EMBL/GenBank/DDBJ databases">
        <title>Whole genome sequencing of Histamine producing bacteria.</title>
        <authorList>
            <person name="Butler K."/>
        </authorList>
    </citation>
    <scope>NUCLEOTIDE SEQUENCE [LARGE SCALE GENOMIC DNA]</scope>
    <source>
        <strain evidence="2 3">ATCC 33979</strain>
    </source>
</reference>